<gene>
    <name evidence="1" type="ORF">DPMN_052801</name>
</gene>
<accession>A0A9D4HPN5</accession>
<dbReference type="EMBL" id="JAIWYP010000012">
    <property type="protein sequence ID" value="KAH3726924.1"/>
    <property type="molecule type" value="Genomic_DNA"/>
</dbReference>
<name>A0A9D4HPN5_DREPO</name>
<dbReference type="AlphaFoldDB" id="A0A9D4HPN5"/>
<proteinExistence type="predicted"/>
<comment type="caution">
    <text evidence="1">The sequence shown here is derived from an EMBL/GenBank/DDBJ whole genome shotgun (WGS) entry which is preliminary data.</text>
</comment>
<dbReference type="Proteomes" id="UP000828390">
    <property type="component" value="Unassembled WGS sequence"/>
</dbReference>
<sequence length="110" mass="13076">MDDWVGFVQNSNLEFTKPMNPKEIHSRSHLKRKKINESLKQSSKIENKTIMVRQTRQKVRPLGIPVPAKLTKRTNEENETKVFKVVIRRKTVEINLAYYEFHNDKQNILE</sequence>
<evidence type="ECO:0000313" key="2">
    <source>
        <dbReference type="Proteomes" id="UP000828390"/>
    </source>
</evidence>
<reference evidence="1" key="1">
    <citation type="journal article" date="2019" name="bioRxiv">
        <title>The Genome of the Zebra Mussel, Dreissena polymorpha: A Resource for Invasive Species Research.</title>
        <authorList>
            <person name="McCartney M.A."/>
            <person name="Auch B."/>
            <person name="Kono T."/>
            <person name="Mallez S."/>
            <person name="Zhang Y."/>
            <person name="Obille A."/>
            <person name="Becker A."/>
            <person name="Abrahante J.E."/>
            <person name="Garbe J."/>
            <person name="Badalamenti J.P."/>
            <person name="Herman A."/>
            <person name="Mangelson H."/>
            <person name="Liachko I."/>
            <person name="Sullivan S."/>
            <person name="Sone E.D."/>
            <person name="Koren S."/>
            <person name="Silverstein K.A.T."/>
            <person name="Beckman K.B."/>
            <person name="Gohl D.M."/>
        </authorList>
    </citation>
    <scope>NUCLEOTIDE SEQUENCE</scope>
    <source>
        <strain evidence="1">Duluth1</strain>
        <tissue evidence="1">Whole animal</tissue>
    </source>
</reference>
<protein>
    <submittedName>
        <fullName evidence="1">Uncharacterized protein</fullName>
    </submittedName>
</protein>
<evidence type="ECO:0000313" key="1">
    <source>
        <dbReference type="EMBL" id="KAH3726924.1"/>
    </source>
</evidence>
<keyword evidence="2" id="KW-1185">Reference proteome</keyword>
<organism evidence="1 2">
    <name type="scientific">Dreissena polymorpha</name>
    <name type="common">Zebra mussel</name>
    <name type="synonym">Mytilus polymorpha</name>
    <dbReference type="NCBI Taxonomy" id="45954"/>
    <lineage>
        <taxon>Eukaryota</taxon>
        <taxon>Metazoa</taxon>
        <taxon>Spiralia</taxon>
        <taxon>Lophotrochozoa</taxon>
        <taxon>Mollusca</taxon>
        <taxon>Bivalvia</taxon>
        <taxon>Autobranchia</taxon>
        <taxon>Heteroconchia</taxon>
        <taxon>Euheterodonta</taxon>
        <taxon>Imparidentia</taxon>
        <taxon>Neoheterodontei</taxon>
        <taxon>Myida</taxon>
        <taxon>Dreissenoidea</taxon>
        <taxon>Dreissenidae</taxon>
        <taxon>Dreissena</taxon>
    </lineage>
</organism>
<reference evidence="1" key="2">
    <citation type="submission" date="2020-11" db="EMBL/GenBank/DDBJ databases">
        <authorList>
            <person name="McCartney M.A."/>
            <person name="Auch B."/>
            <person name="Kono T."/>
            <person name="Mallez S."/>
            <person name="Becker A."/>
            <person name="Gohl D.M."/>
            <person name="Silverstein K.A.T."/>
            <person name="Koren S."/>
            <person name="Bechman K.B."/>
            <person name="Herman A."/>
            <person name="Abrahante J.E."/>
            <person name="Garbe J."/>
        </authorList>
    </citation>
    <scope>NUCLEOTIDE SEQUENCE</scope>
    <source>
        <strain evidence="1">Duluth1</strain>
        <tissue evidence="1">Whole animal</tissue>
    </source>
</reference>